<feature type="domain" description="AAR2 C-terminal" evidence="4">
    <location>
        <begin position="257"/>
        <end position="382"/>
    </location>
</feature>
<comment type="similarity">
    <text evidence="1">Belongs to the AAR2 family.</text>
</comment>
<feature type="domain" description="AAR2 N-terminal" evidence="5">
    <location>
        <begin position="44"/>
        <end position="178"/>
    </location>
</feature>
<evidence type="ECO:0000313" key="7">
    <source>
        <dbReference type="Proteomes" id="UP000614601"/>
    </source>
</evidence>
<dbReference type="Proteomes" id="UP000614601">
    <property type="component" value="Unassembled WGS sequence"/>
</dbReference>
<evidence type="ECO:0000256" key="3">
    <source>
        <dbReference type="ARBA" id="ARBA00030625"/>
    </source>
</evidence>
<dbReference type="InterPro" id="IPR038516">
    <property type="entry name" value="AAR2_N_sf"/>
</dbReference>
<dbReference type="CDD" id="cd13778">
    <property type="entry name" value="Aar2_C"/>
    <property type="match status" value="1"/>
</dbReference>
<dbReference type="InterPro" id="IPR033648">
    <property type="entry name" value="AAR2_C"/>
</dbReference>
<dbReference type="CDD" id="cd13777">
    <property type="entry name" value="Aar2_N"/>
    <property type="match status" value="1"/>
</dbReference>
<sequence>MARIVSSDENTTTYMMPSHFVAKENEMIQNGINPILANEIYNNGGFIVFLNLPKKDITVGIDYRNFTPTEKFMGFKMIPPGLHYITVKYKEAPTISFFVWMDLGTVYAPKWNLANEDFEDSLYSEFWSEDASKKNKQEAQSVMKKYDDCLACYPYPQLKEWQSITSHISKEVFERLRPANKLGKISEQLEFETKEHKEQQKQGTSEGISTVNKDQPTRLRFKDDAGLPVFEYKPGGRIFFTELAENVAGQKTTKTRLERVLQKIDYKQLLGEVQYAYVIFLIGQSYVGLDQWKRLLHLLADCSKDIPKAPALFEEFIVLFYFQIKLIQNDFFEDLFTGDNFLKTVIPMLFANIYDSDHASAVLKKRSQQLKAFCEKKFNRSFDY</sequence>
<dbReference type="Pfam" id="PF20981">
    <property type="entry name" value="AAR2_1st"/>
    <property type="match status" value="1"/>
</dbReference>
<keyword evidence="7" id="KW-1185">Reference proteome</keyword>
<dbReference type="InterPro" id="IPR033647">
    <property type="entry name" value="Aar2_N"/>
</dbReference>
<dbReference type="GO" id="GO:0000244">
    <property type="term" value="P:spliceosomal tri-snRNP complex assembly"/>
    <property type="evidence" value="ECO:0007669"/>
    <property type="project" value="TreeGrafter"/>
</dbReference>
<dbReference type="PANTHER" id="PTHR12689">
    <property type="entry name" value="A1 CISTRON SPLICING FACTOR AAR2-RELATED"/>
    <property type="match status" value="1"/>
</dbReference>
<dbReference type="Proteomes" id="UP000783686">
    <property type="component" value="Unassembled WGS sequence"/>
</dbReference>
<organism evidence="6 7">
    <name type="scientific">Bursaphelenchus okinawaensis</name>
    <dbReference type="NCBI Taxonomy" id="465554"/>
    <lineage>
        <taxon>Eukaryota</taxon>
        <taxon>Metazoa</taxon>
        <taxon>Ecdysozoa</taxon>
        <taxon>Nematoda</taxon>
        <taxon>Chromadorea</taxon>
        <taxon>Rhabditida</taxon>
        <taxon>Tylenchina</taxon>
        <taxon>Tylenchomorpha</taxon>
        <taxon>Aphelenchoidea</taxon>
        <taxon>Aphelenchoididae</taxon>
        <taxon>Bursaphelenchus</taxon>
    </lineage>
</organism>
<dbReference type="OrthoDB" id="201752at2759"/>
<dbReference type="Gene3D" id="1.25.40.550">
    <property type="entry name" value="Aar2, C-terminal domain-like"/>
    <property type="match status" value="1"/>
</dbReference>
<name>A0A811KSW9_9BILA</name>
<evidence type="ECO:0000259" key="4">
    <source>
        <dbReference type="Pfam" id="PF05282"/>
    </source>
</evidence>
<reference evidence="6" key="1">
    <citation type="submission" date="2020-09" db="EMBL/GenBank/DDBJ databases">
        <authorList>
            <person name="Kikuchi T."/>
        </authorList>
    </citation>
    <scope>NUCLEOTIDE SEQUENCE</scope>
    <source>
        <strain evidence="6">SH1</strain>
    </source>
</reference>
<comment type="caution">
    <text evidence="6">The sequence shown here is derived from an EMBL/GenBank/DDBJ whole genome shotgun (WGS) entry which is preliminary data.</text>
</comment>
<dbReference type="Pfam" id="PF05282">
    <property type="entry name" value="AAR2"/>
    <property type="match status" value="1"/>
</dbReference>
<dbReference type="Gene3D" id="2.60.34.20">
    <property type="match status" value="1"/>
</dbReference>
<protein>
    <recommendedName>
        <fullName evidence="2">Protein AAR2 homolog</fullName>
    </recommendedName>
    <alternativeName>
        <fullName evidence="3">AAR2 splicing factor homolog</fullName>
    </alternativeName>
</protein>
<accession>A0A811KSW9</accession>
<dbReference type="EMBL" id="CAJFCW020000004">
    <property type="protein sequence ID" value="CAG9110935.1"/>
    <property type="molecule type" value="Genomic_DNA"/>
</dbReference>
<evidence type="ECO:0000256" key="2">
    <source>
        <dbReference type="ARBA" id="ARBA00016372"/>
    </source>
</evidence>
<gene>
    <name evidence="6" type="ORF">BOKJ2_LOCUS7760</name>
</gene>
<evidence type="ECO:0000256" key="1">
    <source>
        <dbReference type="ARBA" id="ARBA00006281"/>
    </source>
</evidence>
<dbReference type="EMBL" id="CAJFDH010000004">
    <property type="protein sequence ID" value="CAD5218550.1"/>
    <property type="molecule type" value="Genomic_DNA"/>
</dbReference>
<dbReference type="AlphaFoldDB" id="A0A811KSW9"/>
<proteinExistence type="inferred from homology"/>
<dbReference type="InterPro" id="IPR007946">
    <property type="entry name" value="AAR2"/>
</dbReference>
<dbReference type="InterPro" id="IPR038514">
    <property type="entry name" value="AAR2_C_sf"/>
</dbReference>
<evidence type="ECO:0000259" key="5">
    <source>
        <dbReference type="Pfam" id="PF20981"/>
    </source>
</evidence>
<dbReference type="PANTHER" id="PTHR12689:SF4">
    <property type="entry name" value="PROTEIN AAR2 HOMOLOG"/>
    <property type="match status" value="1"/>
</dbReference>
<evidence type="ECO:0000313" key="6">
    <source>
        <dbReference type="EMBL" id="CAD5218550.1"/>
    </source>
</evidence>